<dbReference type="CDD" id="cd00009">
    <property type="entry name" value="AAA"/>
    <property type="match status" value="1"/>
</dbReference>
<evidence type="ECO:0000313" key="2">
    <source>
        <dbReference type="EMBL" id="EFZ34971.1"/>
    </source>
</evidence>
<dbReference type="AlphaFoldDB" id="E7FPP0"/>
<proteinExistence type="predicted"/>
<dbReference type="InterPro" id="IPR027417">
    <property type="entry name" value="P-loop_NTPase"/>
</dbReference>
<dbReference type="Proteomes" id="UP000004099">
    <property type="component" value="Unassembled WGS sequence"/>
</dbReference>
<name>E7FPP0_9LACO</name>
<dbReference type="SUPFAM" id="SSF52540">
    <property type="entry name" value="P-loop containing nucleoside triphosphate hydrolases"/>
    <property type="match status" value="1"/>
</dbReference>
<dbReference type="PATRIC" id="fig|525362.12.peg.1879"/>
<protein>
    <recommendedName>
        <fullName evidence="1">ATPase AAA-type core domain-containing protein</fullName>
    </recommendedName>
</protein>
<dbReference type="HOGENOM" id="CLU_2233126_0_0_9"/>
<gene>
    <name evidence="2" type="ORF">HMPREF0542_10867</name>
</gene>
<accession>E7FPP0</accession>
<dbReference type="InterPro" id="IPR003959">
    <property type="entry name" value="ATPase_AAA_core"/>
</dbReference>
<dbReference type="GO" id="GO:0016887">
    <property type="term" value="F:ATP hydrolysis activity"/>
    <property type="evidence" value="ECO:0007669"/>
    <property type="project" value="InterPro"/>
</dbReference>
<feature type="domain" description="ATPase AAA-type core" evidence="1">
    <location>
        <begin position="36"/>
        <end position="73"/>
    </location>
</feature>
<dbReference type="RefSeq" id="WP_003692530.1">
    <property type="nucleotide sequence ID" value="NZ_AFYE01000015.1"/>
</dbReference>
<sequence length="105" mass="12043">MEEWTFENADMSDTVMHKAKSYVDNWEEMKRNHIGCLFWGPVGTGKSFIAGCIANELLKQEVTVKMTNFNTIIDDIFPLADKTEYINALASYQLFIIDDLGVERN</sequence>
<dbReference type="EMBL" id="ACGS02000029">
    <property type="protein sequence ID" value="EFZ34971.1"/>
    <property type="molecule type" value="Genomic_DNA"/>
</dbReference>
<comment type="caution">
    <text evidence="2">The sequence shown here is derived from an EMBL/GenBank/DDBJ whole genome shotgun (WGS) entry which is preliminary data.</text>
</comment>
<organism evidence="2">
    <name type="scientific">Ligilactobacillus ruminis ATCC 25644</name>
    <dbReference type="NCBI Taxonomy" id="525362"/>
    <lineage>
        <taxon>Bacteria</taxon>
        <taxon>Bacillati</taxon>
        <taxon>Bacillota</taxon>
        <taxon>Bacilli</taxon>
        <taxon>Lactobacillales</taxon>
        <taxon>Lactobacillaceae</taxon>
        <taxon>Ligilactobacillus</taxon>
    </lineage>
</organism>
<dbReference type="GO" id="GO:0005524">
    <property type="term" value="F:ATP binding"/>
    <property type="evidence" value="ECO:0007669"/>
    <property type="project" value="InterPro"/>
</dbReference>
<dbReference type="Pfam" id="PF00004">
    <property type="entry name" value="AAA"/>
    <property type="match status" value="1"/>
</dbReference>
<evidence type="ECO:0000259" key="1">
    <source>
        <dbReference type="Pfam" id="PF00004"/>
    </source>
</evidence>
<dbReference type="Gene3D" id="3.40.50.300">
    <property type="entry name" value="P-loop containing nucleotide triphosphate hydrolases"/>
    <property type="match status" value="1"/>
</dbReference>
<reference evidence="2" key="1">
    <citation type="submission" date="2011-01" db="EMBL/GenBank/DDBJ databases">
        <authorList>
            <person name="Muzny D."/>
            <person name="Qin X."/>
            <person name="Buhay C."/>
            <person name="Dugan-Rocha S."/>
            <person name="Ding Y."/>
            <person name="Chen G."/>
            <person name="Hawes A."/>
            <person name="Holder M."/>
            <person name="Jhangiani S."/>
            <person name="Johnson A."/>
            <person name="Khan Z."/>
            <person name="Li Z."/>
            <person name="Liu W."/>
            <person name="Liu X."/>
            <person name="Perez L."/>
            <person name="Shen H."/>
            <person name="Wang Q."/>
            <person name="Watt J."/>
            <person name="Xi L."/>
            <person name="Xin Y."/>
            <person name="Zhou J."/>
            <person name="Deng J."/>
            <person name="Jiang H."/>
            <person name="Liu Y."/>
            <person name="Qu J."/>
            <person name="Song X.-Z."/>
            <person name="Zhang L."/>
            <person name="Villasana D."/>
            <person name="Johnson A."/>
            <person name="Liu J."/>
            <person name="Liyanage D."/>
            <person name="Lorensuhewa L."/>
            <person name="Robinson T."/>
            <person name="Song A."/>
            <person name="Song B.-B."/>
            <person name="Dinh H."/>
            <person name="Thornton R."/>
            <person name="Coyle M."/>
            <person name="Francisco L."/>
            <person name="Jackson L."/>
            <person name="Javaid M."/>
            <person name="Korchina V."/>
            <person name="Kovar C."/>
            <person name="Mata R."/>
            <person name="Mathew T."/>
            <person name="Ngo R."/>
            <person name="Nguyen L."/>
            <person name="Nguyen N."/>
            <person name="Okwuonu G."/>
            <person name="Ongeri F."/>
            <person name="Pham C."/>
            <person name="Simmons D."/>
            <person name="Wilczek-Boney K."/>
            <person name="Hale W."/>
            <person name="Jakkamsetti A."/>
            <person name="Pham P."/>
            <person name="Ruth R."/>
            <person name="San Lucas F."/>
            <person name="Warren J."/>
            <person name="Zhang J."/>
            <person name="Zhao Z."/>
            <person name="Zhou C."/>
            <person name="Zhu D."/>
            <person name="Lee S."/>
            <person name="Bess C."/>
            <person name="Blankenburg K."/>
            <person name="Forbes L."/>
            <person name="Fu Q."/>
            <person name="Gubbala S."/>
            <person name="Hirani K."/>
            <person name="Jayaseelan J.C."/>
            <person name="Lara F."/>
            <person name="Munidasa M."/>
            <person name="Palculict T."/>
            <person name="Patil S."/>
            <person name="Pu L.-L."/>
            <person name="Saada N."/>
            <person name="Tang L."/>
            <person name="Weissenberger G."/>
            <person name="Zhu Y."/>
            <person name="Hemphill L."/>
            <person name="Shang Y."/>
            <person name="Youmans B."/>
            <person name="Ayvaz T."/>
            <person name="Ross M."/>
            <person name="Santibanez J."/>
            <person name="Aqrawi P."/>
            <person name="Gross S."/>
            <person name="Joshi V."/>
            <person name="Fowler G."/>
            <person name="Nazareth L."/>
            <person name="Reid J."/>
            <person name="Worley K."/>
            <person name="Petrosino J."/>
            <person name="Highlander S."/>
            <person name="Gibbs R."/>
        </authorList>
    </citation>
    <scope>NUCLEOTIDE SEQUENCE [LARGE SCALE GENOMIC DNA]</scope>
    <source>
        <strain evidence="2">ATCC 25644</strain>
    </source>
</reference>